<sequence length="278" mass="28859">MQVDRTIGFIGAGNMAEALLRGVFAAGVLRPAQCTVTNKNNDERLARLARAWAVRTTRDKALLMAESEVVILAVKPHDMPAVLSEIAPYTTARHLIVSVAAGVPCEAIEGCLGAAPVVRAMPNTSTAVRASATAIASGRLAGPDHLAIVRTLFEAVGWVGVVPESMLDVVTAVSGSGPAYIYVLAEALVDSGEQAGLPRDLARALVAQTILGAGKMLTETGEAPERLRERVTSPGGTTMAGLEALEQGGLRAAVRAAVTRAARRARELRSAPARTPAS</sequence>
<dbReference type="InterPro" id="IPR028939">
    <property type="entry name" value="P5C_Rdtase_cat_N"/>
</dbReference>
<evidence type="ECO:0000256" key="1">
    <source>
        <dbReference type="ARBA" id="ARBA00004496"/>
    </source>
</evidence>
<evidence type="ECO:0000256" key="5">
    <source>
        <dbReference type="ARBA" id="ARBA00022650"/>
    </source>
</evidence>
<dbReference type="AlphaFoldDB" id="A0A537JY33"/>
<feature type="binding site" evidence="11">
    <location>
        <begin position="10"/>
        <end position="15"/>
    </location>
    <ligand>
        <name>NADP(+)</name>
        <dbReference type="ChEBI" id="CHEBI:58349"/>
    </ligand>
</feature>
<dbReference type="InterPro" id="IPR008927">
    <property type="entry name" value="6-PGluconate_DH-like_C_sf"/>
</dbReference>
<comment type="catalytic activity">
    <reaction evidence="9">
        <text>L-proline + NAD(+) = (S)-1-pyrroline-5-carboxylate + NADH + 2 H(+)</text>
        <dbReference type="Rhea" id="RHEA:14105"/>
        <dbReference type="ChEBI" id="CHEBI:15378"/>
        <dbReference type="ChEBI" id="CHEBI:17388"/>
        <dbReference type="ChEBI" id="CHEBI:57540"/>
        <dbReference type="ChEBI" id="CHEBI:57945"/>
        <dbReference type="ChEBI" id="CHEBI:60039"/>
        <dbReference type="EC" id="1.5.1.2"/>
    </reaction>
</comment>
<keyword evidence="5 9" id="KW-0641">Proline biosynthesis</keyword>
<gene>
    <name evidence="9 15" type="primary">proC</name>
    <name evidence="15" type="ORF">E6H00_13520</name>
</gene>
<comment type="caution">
    <text evidence="15">The sequence shown here is derived from an EMBL/GenBank/DDBJ whole genome shotgun (WGS) entry which is preliminary data.</text>
</comment>
<keyword evidence="6 9" id="KW-0521">NADP</keyword>
<dbReference type="UniPathway" id="UPA00098">
    <property type="reaction ID" value="UER00361"/>
</dbReference>
<comment type="pathway">
    <text evidence="9 12">Amino-acid biosynthesis; L-proline biosynthesis; L-proline from L-glutamate 5-semialdehyde: step 1/1.</text>
</comment>
<evidence type="ECO:0000313" key="16">
    <source>
        <dbReference type="Proteomes" id="UP000318509"/>
    </source>
</evidence>
<dbReference type="InterPro" id="IPR036291">
    <property type="entry name" value="NAD(P)-bd_dom_sf"/>
</dbReference>
<feature type="domain" description="Pyrroline-5-carboxylate reductase dimerisation" evidence="14">
    <location>
        <begin position="164"/>
        <end position="268"/>
    </location>
</feature>
<comment type="subcellular location">
    <subcellularLocation>
        <location evidence="1 9">Cytoplasm</location>
    </subcellularLocation>
</comment>
<evidence type="ECO:0000256" key="9">
    <source>
        <dbReference type="HAMAP-Rule" id="MF_01925"/>
    </source>
</evidence>
<organism evidence="15 16">
    <name type="scientific">Candidatus Segetimicrobium genomatis</name>
    <dbReference type="NCBI Taxonomy" id="2569760"/>
    <lineage>
        <taxon>Bacteria</taxon>
        <taxon>Bacillati</taxon>
        <taxon>Candidatus Sysuimicrobiota</taxon>
        <taxon>Candidatus Sysuimicrobiia</taxon>
        <taxon>Candidatus Sysuimicrobiales</taxon>
        <taxon>Candidatus Segetimicrobiaceae</taxon>
        <taxon>Candidatus Segetimicrobium</taxon>
    </lineage>
</organism>
<dbReference type="PANTHER" id="PTHR11645:SF0">
    <property type="entry name" value="PYRROLINE-5-CARBOXYLATE REDUCTASE 3"/>
    <property type="match status" value="1"/>
</dbReference>
<dbReference type="GO" id="GO:0005737">
    <property type="term" value="C:cytoplasm"/>
    <property type="evidence" value="ECO:0007669"/>
    <property type="project" value="UniProtKB-SubCell"/>
</dbReference>
<keyword evidence="3 9" id="KW-0963">Cytoplasm</keyword>
<dbReference type="SUPFAM" id="SSF51735">
    <property type="entry name" value="NAD(P)-binding Rossmann-fold domains"/>
    <property type="match status" value="1"/>
</dbReference>
<feature type="domain" description="Pyrroline-5-carboxylate reductase catalytic N-terminal" evidence="13">
    <location>
        <begin position="6"/>
        <end position="102"/>
    </location>
</feature>
<evidence type="ECO:0000259" key="14">
    <source>
        <dbReference type="Pfam" id="PF14748"/>
    </source>
</evidence>
<dbReference type="GO" id="GO:0004735">
    <property type="term" value="F:pyrroline-5-carboxylate reductase activity"/>
    <property type="evidence" value="ECO:0007669"/>
    <property type="project" value="UniProtKB-UniRule"/>
</dbReference>
<dbReference type="FunFam" id="1.10.3730.10:FF:000001">
    <property type="entry name" value="Pyrroline-5-carboxylate reductase"/>
    <property type="match status" value="1"/>
</dbReference>
<keyword evidence="4 9" id="KW-0028">Amino-acid biosynthesis</keyword>
<dbReference type="PIRSF" id="PIRSF000193">
    <property type="entry name" value="Pyrrol-5-carb_rd"/>
    <property type="match status" value="1"/>
</dbReference>
<dbReference type="PROSITE" id="PS00521">
    <property type="entry name" value="P5CR"/>
    <property type="match status" value="1"/>
</dbReference>
<dbReference type="Pfam" id="PF03807">
    <property type="entry name" value="F420_oxidored"/>
    <property type="match status" value="1"/>
</dbReference>
<evidence type="ECO:0000256" key="7">
    <source>
        <dbReference type="ARBA" id="ARBA00023002"/>
    </source>
</evidence>
<name>A0A537JY33_9BACT</name>
<dbReference type="InterPro" id="IPR029036">
    <property type="entry name" value="P5CR_dimer"/>
</dbReference>
<evidence type="ECO:0000256" key="12">
    <source>
        <dbReference type="RuleBase" id="RU003903"/>
    </source>
</evidence>
<evidence type="ECO:0000256" key="8">
    <source>
        <dbReference type="ARBA" id="ARBA00058118"/>
    </source>
</evidence>
<evidence type="ECO:0000256" key="6">
    <source>
        <dbReference type="ARBA" id="ARBA00022857"/>
    </source>
</evidence>
<dbReference type="Proteomes" id="UP000318509">
    <property type="component" value="Unassembled WGS sequence"/>
</dbReference>
<dbReference type="Gene3D" id="3.40.50.720">
    <property type="entry name" value="NAD(P)-binding Rossmann-like Domain"/>
    <property type="match status" value="1"/>
</dbReference>
<dbReference type="InterPro" id="IPR053790">
    <property type="entry name" value="P5CR-like_CS"/>
</dbReference>
<proteinExistence type="inferred from homology"/>
<dbReference type="Gene3D" id="1.10.3730.10">
    <property type="entry name" value="ProC C-terminal domain-like"/>
    <property type="match status" value="1"/>
</dbReference>
<dbReference type="InterPro" id="IPR000304">
    <property type="entry name" value="Pyrroline-COOH_reductase"/>
</dbReference>
<protein>
    <recommendedName>
        <fullName evidence="9 10">Pyrroline-5-carboxylate reductase</fullName>
        <shortName evidence="9">P5C reductase</shortName>
        <shortName evidence="9">P5CR</shortName>
        <ecNumber evidence="9 10">1.5.1.2</ecNumber>
    </recommendedName>
    <alternativeName>
        <fullName evidence="9">PCA reductase</fullName>
    </alternativeName>
</protein>
<comment type="catalytic activity">
    <reaction evidence="9 12">
        <text>L-proline + NADP(+) = (S)-1-pyrroline-5-carboxylate + NADPH + 2 H(+)</text>
        <dbReference type="Rhea" id="RHEA:14109"/>
        <dbReference type="ChEBI" id="CHEBI:15378"/>
        <dbReference type="ChEBI" id="CHEBI:17388"/>
        <dbReference type="ChEBI" id="CHEBI:57783"/>
        <dbReference type="ChEBI" id="CHEBI:58349"/>
        <dbReference type="ChEBI" id="CHEBI:60039"/>
        <dbReference type="EC" id="1.5.1.2"/>
    </reaction>
</comment>
<dbReference type="SUPFAM" id="SSF48179">
    <property type="entry name" value="6-phosphogluconate dehydrogenase C-terminal domain-like"/>
    <property type="match status" value="1"/>
</dbReference>
<evidence type="ECO:0000256" key="10">
    <source>
        <dbReference type="NCBIfam" id="TIGR00112"/>
    </source>
</evidence>
<dbReference type="PANTHER" id="PTHR11645">
    <property type="entry name" value="PYRROLINE-5-CARBOXYLATE REDUCTASE"/>
    <property type="match status" value="1"/>
</dbReference>
<dbReference type="Pfam" id="PF14748">
    <property type="entry name" value="P5CR_dimer"/>
    <property type="match status" value="1"/>
</dbReference>
<dbReference type="GO" id="GO:0055129">
    <property type="term" value="P:L-proline biosynthetic process"/>
    <property type="evidence" value="ECO:0007669"/>
    <property type="project" value="UniProtKB-UniRule"/>
</dbReference>
<evidence type="ECO:0000256" key="3">
    <source>
        <dbReference type="ARBA" id="ARBA00022490"/>
    </source>
</evidence>
<evidence type="ECO:0000256" key="2">
    <source>
        <dbReference type="ARBA" id="ARBA00005525"/>
    </source>
</evidence>
<comment type="similarity">
    <text evidence="2 9 12">Belongs to the pyrroline-5-carboxylate reductase family.</text>
</comment>
<dbReference type="HAMAP" id="MF_01925">
    <property type="entry name" value="P5C_reductase"/>
    <property type="match status" value="1"/>
</dbReference>
<comment type="function">
    <text evidence="8 9">Catalyzes the reduction of 1-pyrroline-5-carboxylate (PCA) to L-proline.</text>
</comment>
<evidence type="ECO:0000256" key="11">
    <source>
        <dbReference type="PIRSR" id="PIRSR000193-1"/>
    </source>
</evidence>
<dbReference type="FunFam" id="3.40.50.720:FF:000190">
    <property type="entry name" value="Pyrroline-5-carboxylate reductase"/>
    <property type="match status" value="1"/>
</dbReference>
<feature type="binding site" evidence="11">
    <location>
        <begin position="73"/>
        <end position="76"/>
    </location>
    <ligand>
        <name>NADP(+)</name>
        <dbReference type="ChEBI" id="CHEBI:58349"/>
    </ligand>
</feature>
<accession>A0A537JY33</accession>
<dbReference type="NCBIfam" id="TIGR00112">
    <property type="entry name" value="proC"/>
    <property type="match status" value="1"/>
</dbReference>
<keyword evidence="7 9" id="KW-0560">Oxidoreductase</keyword>
<evidence type="ECO:0000259" key="13">
    <source>
        <dbReference type="Pfam" id="PF03807"/>
    </source>
</evidence>
<evidence type="ECO:0000313" key="15">
    <source>
        <dbReference type="EMBL" id="TMI88172.1"/>
    </source>
</evidence>
<dbReference type="EMBL" id="VBAK01000144">
    <property type="protein sequence ID" value="TMI88172.1"/>
    <property type="molecule type" value="Genomic_DNA"/>
</dbReference>
<reference evidence="15 16" key="1">
    <citation type="journal article" date="2019" name="Nat. Microbiol.">
        <title>Mediterranean grassland soil C-N compound turnover is dependent on rainfall and depth, and is mediated by genomically divergent microorganisms.</title>
        <authorList>
            <person name="Diamond S."/>
            <person name="Andeer P.F."/>
            <person name="Li Z."/>
            <person name="Crits-Christoph A."/>
            <person name="Burstein D."/>
            <person name="Anantharaman K."/>
            <person name="Lane K.R."/>
            <person name="Thomas B.C."/>
            <person name="Pan C."/>
            <person name="Northen T.R."/>
            <person name="Banfield J.F."/>
        </authorList>
    </citation>
    <scope>NUCLEOTIDE SEQUENCE [LARGE SCALE GENOMIC DNA]</scope>
    <source>
        <strain evidence="15">NP_3</strain>
    </source>
</reference>
<evidence type="ECO:0000256" key="4">
    <source>
        <dbReference type="ARBA" id="ARBA00022605"/>
    </source>
</evidence>
<dbReference type="EC" id="1.5.1.2" evidence="9 10"/>